<name>A0ABW9LHK0_9MYCO</name>
<dbReference type="RefSeq" id="WP_205867842.1">
    <property type="nucleotide sequence ID" value="NZ_JBKBDD010000015.1"/>
</dbReference>
<evidence type="ECO:0000313" key="4">
    <source>
        <dbReference type="EMBL" id="MFN6547478.1"/>
    </source>
</evidence>
<keyword evidence="2 4" id="KW-0012">Acyltransferase</keyword>
<evidence type="ECO:0000313" key="5">
    <source>
        <dbReference type="Proteomes" id="UP001635816"/>
    </source>
</evidence>
<evidence type="ECO:0000256" key="2">
    <source>
        <dbReference type="ARBA" id="ARBA00023315"/>
    </source>
</evidence>
<dbReference type="Gene3D" id="3.40.630.30">
    <property type="match status" value="1"/>
</dbReference>
<sequence>MIDAGAVRVFAVGSPDLAARMTGPTTALLQELVAGDAALGWVDPPSEAEVAELLGAITRGAGDGDAALLIAEVDGQLAGFGYWRRYARPTHRPHADVERVAVDPRWQGLGIGRRLMTALVQAAADSDVEVLTLDLRGDNQRAARLYESLGFKRYGLLEGFVAVGQRRYDKLFYALDLRQRPGTVSHP</sequence>
<comment type="caution">
    <text evidence="4">The sequence shown here is derived from an EMBL/GenBank/DDBJ whole genome shotgun (WGS) entry which is preliminary data.</text>
</comment>
<dbReference type="CDD" id="cd04301">
    <property type="entry name" value="NAT_SF"/>
    <property type="match status" value="1"/>
</dbReference>
<reference evidence="4 5" key="1">
    <citation type="submission" date="2024-12" db="EMBL/GenBank/DDBJ databases">
        <title>The coexistence of Mycolicibacterium septicum and Mycolicibacterium nivoides in clinical samples.</title>
        <authorList>
            <person name="Wang C."/>
            <person name="Feng Y."/>
            <person name="Zong Z."/>
        </authorList>
    </citation>
    <scope>NUCLEOTIDE SEQUENCE [LARGE SCALE GENOMIC DNA]</scope>
    <source>
        <strain evidence="4 5">120309</strain>
    </source>
</reference>
<dbReference type="InterPro" id="IPR016181">
    <property type="entry name" value="Acyl_CoA_acyltransferase"/>
</dbReference>
<proteinExistence type="predicted"/>
<accession>A0ABW9LHK0</accession>
<dbReference type="InterPro" id="IPR050832">
    <property type="entry name" value="Bact_Acetyltransf"/>
</dbReference>
<dbReference type="PANTHER" id="PTHR43877">
    <property type="entry name" value="AMINOALKYLPHOSPHONATE N-ACETYLTRANSFERASE-RELATED-RELATED"/>
    <property type="match status" value="1"/>
</dbReference>
<protein>
    <submittedName>
        <fullName evidence="4">GNAT family N-acetyltransferase</fullName>
        <ecNumber evidence="4">2.3.-.-</ecNumber>
    </submittedName>
</protein>
<dbReference type="PROSITE" id="PS51186">
    <property type="entry name" value="GNAT"/>
    <property type="match status" value="1"/>
</dbReference>
<evidence type="ECO:0000256" key="1">
    <source>
        <dbReference type="ARBA" id="ARBA00022679"/>
    </source>
</evidence>
<dbReference type="Proteomes" id="UP001635816">
    <property type="component" value="Unassembled WGS sequence"/>
</dbReference>
<dbReference type="GO" id="GO:0016746">
    <property type="term" value="F:acyltransferase activity"/>
    <property type="evidence" value="ECO:0007669"/>
    <property type="project" value="UniProtKB-KW"/>
</dbReference>
<dbReference type="EMBL" id="JBKBDD010000015">
    <property type="protein sequence ID" value="MFN6547478.1"/>
    <property type="molecule type" value="Genomic_DNA"/>
</dbReference>
<feature type="domain" description="N-acetyltransferase" evidence="3">
    <location>
        <begin position="19"/>
        <end position="178"/>
    </location>
</feature>
<dbReference type="InterPro" id="IPR000182">
    <property type="entry name" value="GNAT_dom"/>
</dbReference>
<evidence type="ECO:0000259" key="3">
    <source>
        <dbReference type="PROSITE" id="PS51186"/>
    </source>
</evidence>
<organism evidence="4 5">
    <name type="scientific">Mycolicibacterium nivoides</name>
    <dbReference type="NCBI Taxonomy" id="2487344"/>
    <lineage>
        <taxon>Bacteria</taxon>
        <taxon>Bacillati</taxon>
        <taxon>Actinomycetota</taxon>
        <taxon>Actinomycetes</taxon>
        <taxon>Mycobacteriales</taxon>
        <taxon>Mycobacteriaceae</taxon>
        <taxon>Mycolicibacterium</taxon>
    </lineage>
</organism>
<keyword evidence="5" id="KW-1185">Reference proteome</keyword>
<dbReference type="SUPFAM" id="SSF55729">
    <property type="entry name" value="Acyl-CoA N-acyltransferases (Nat)"/>
    <property type="match status" value="1"/>
</dbReference>
<gene>
    <name evidence="4" type="ORF">ACK4CT_30215</name>
</gene>
<keyword evidence="1 4" id="KW-0808">Transferase</keyword>
<dbReference type="EC" id="2.3.-.-" evidence="4"/>
<dbReference type="Pfam" id="PF00583">
    <property type="entry name" value="Acetyltransf_1"/>
    <property type="match status" value="1"/>
</dbReference>